<sequence>MSKEKSEAIKKGHPDFYSPYDDHPSYLFAWKKSVLPRVIPQALLITAFSVLIVGLWKFTILRLGIKSNFITIIAFVVSLLLAYRTNTAYDRYWEGRRLWSTMLLAIRNLSRFVWVNVPNMNKDEIDSEKLVIFDLLAGFALATKHYLREEDGTNAIKVNLDMKPLETKEGADSKSRLNKILKLLLTYRSKSSPERGLNEPEKVVNHNLPLEITLYLNHYISQLKRREIQDLRPDDPSITQMYANVSILVDCLTNLERVLRSPIPFAYAIHLSQTTWIFCLSLPFQLVGDLEWVTVPIVFLASLILLGVEEIANEIENPFGTDPNDLKLDQFCDLLGMELDFVGSHKKIKSQWEETAKKAKTSEFNESNELDIRKESKEEISIVTEK</sequence>
<dbReference type="EMBL" id="CAJVPU010000226">
    <property type="protein sequence ID" value="CAG8444256.1"/>
    <property type="molecule type" value="Genomic_DNA"/>
</dbReference>
<organism evidence="1 2">
    <name type="scientific">Dentiscutata heterogama</name>
    <dbReference type="NCBI Taxonomy" id="1316150"/>
    <lineage>
        <taxon>Eukaryota</taxon>
        <taxon>Fungi</taxon>
        <taxon>Fungi incertae sedis</taxon>
        <taxon>Mucoromycota</taxon>
        <taxon>Glomeromycotina</taxon>
        <taxon>Glomeromycetes</taxon>
        <taxon>Diversisporales</taxon>
        <taxon>Gigasporaceae</taxon>
        <taxon>Dentiscutata</taxon>
    </lineage>
</organism>
<evidence type="ECO:0000313" key="1">
    <source>
        <dbReference type="EMBL" id="CAG8444256.1"/>
    </source>
</evidence>
<comment type="caution">
    <text evidence="1">The sequence shown here is derived from an EMBL/GenBank/DDBJ whole genome shotgun (WGS) entry which is preliminary data.</text>
</comment>
<evidence type="ECO:0000313" key="2">
    <source>
        <dbReference type="Proteomes" id="UP000789702"/>
    </source>
</evidence>
<reference evidence="1" key="1">
    <citation type="submission" date="2021-06" db="EMBL/GenBank/DDBJ databases">
        <authorList>
            <person name="Kallberg Y."/>
            <person name="Tangrot J."/>
            <person name="Rosling A."/>
        </authorList>
    </citation>
    <scope>NUCLEOTIDE SEQUENCE</scope>
    <source>
        <strain evidence="1">IL203A</strain>
    </source>
</reference>
<protein>
    <submittedName>
        <fullName evidence="1">10970_t:CDS:1</fullName>
    </submittedName>
</protein>
<accession>A0ACA9K029</accession>
<gene>
    <name evidence="1" type="ORF">DHETER_LOCUS461</name>
</gene>
<proteinExistence type="predicted"/>
<keyword evidence="2" id="KW-1185">Reference proteome</keyword>
<dbReference type="Proteomes" id="UP000789702">
    <property type="component" value="Unassembled WGS sequence"/>
</dbReference>
<name>A0ACA9K029_9GLOM</name>